<evidence type="ECO:0000313" key="3">
    <source>
        <dbReference type="Proteomes" id="UP000828390"/>
    </source>
</evidence>
<proteinExistence type="predicted"/>
<accession>A0A9D4D9Y8</accession>
<name>A0A9D4D9Y8_DREPO</name>
<feature type="region of interest" description="Disordered" evidence="1">
    <location>
        <begin position="169"/>
        <end position="197"/>
    </location>
</feature>
<dbReference type="Proteomes" id="UP000828390">
    <property type="component" value="Unassembled WGS sequence"/>
</dbReference>
<feature type="compositionally biased region" description="Polar residues" evidence="1">
    <location>
        <begin position="122"/>
        <end position="134"/>
    </location>
</feature>
<reference evidence="2" key="1">
    <citation type="journal article" date="2019" name="bioRxiv">
        <title>The Genome of the Zebra Mussel, Dreissena polymorpha: A Resource for Invasive Species Research.</title>
        <authorList>
            <person name="McCartney M.A."/>
            <person name="Auch B."/>
            <person name="Kono T."/>
            <person name="Mallez S."/>
            <person name="Zhang Y."/>
            <person name="Obille A."/>
            <person name="Becker A."/>
            <person name="Abrahante J.E."/>
            <person name="Garbe J."/>
            <person name="Badalamenti J.P."/>
            <person name="Herman A."/>
            <person name="Mangelson H."/>
            <person name="Liachko I."/>
            <person name="Sullivan S."/>
            <person name="Sone E.D."/>
            <person name="Koren S."/>
            <person name="Silverstein K.A.T."/>
            <person name="Beckman K.B."/>
            <person name="Gohl D.M."/>
        </authorList>
    </citation>
    <scope>NUCLEOTIDE SEQUENCE</scope>
    <source>
        <strain evidence="2">Duluth1</strain>
        <tissue evidence="2">Whole animal</tissue>
    </source>
</reference>
<dbReference type="AlphaFoldDB" id="A0A9D4D9Y8"/>
<protein>
    <submittedName>
        <fullName evidence="2">Uncharacterized protein</fullName>
    </submittedName>
</protein>
<sequence length="197" mass="21272">METCGTVPTGFRDTATSSTISDVTNSTAIPISTNDQGAMGSKLQGMTNQSTSLSSFKNPSITHYLKQPTLLLSTKPAMSQDETAKKSIVADNPTLSRDETSPARGRKRVTNRSTDRAERRSQSSVPYRRQSSASKPRIKSDKKVYPENKNITVGFPSAIKSIVNLTPASENTPANENHVEKSKCVPVATGDAQQVKI</sequence>
<feature type="region of interest" description="Disordered" evidence="1">
    <location>
        <begin position="75"/>
        <end position="145"/>
    </location>
</feature>
<keyword evidence="3" id="KW-1185">Reference proteome</keyword>
<feature type="region of interest" description="Disordered" evidence="1">
    <location>
        <begin position="32"/>
        <end position="56"/>
    </location>
</feature>
<comment type="caution">
    <text evidence="2">The sequence shown here is derived from an EMBL/GenBank/DDBJ whole genome shotgun (WGS) entry which is preliminary data.</text>
</comment>
<reference evidence="2" key="2">
    <citation type="submission" date="2020-11" db="EMBL/GenBank/DDBJ databases">
        <authorList>
            <person name="McCartney M.A."/>
            <person name="Auch B."/>
            <person name="Kono T."/>
            <person name="Mallez S."/>
            <person name="Becker A."/>
            <person name="Gohl D.M."/>
            <person name="Silverstein K.A.T."/>
            <person name="Koren S."/>
            <person name="Bechman K.B."/>
            <person name="Herman A."/>
            <person name="Abrahante J.E."/>
            <person name="Garbe J."/>
        </authorList>
    </citation>
    <scope>NUCLEOTIDE SEQUENCE</scope>
    <source>
        <strain evidence="2">Duluth1</strain>
        <tissue evidence="2">Whole animal</tissue>
    </source>
</reference>
<dbReference type="EMBL" id="JAIWYP010000011">
    <property type="protein sequence ID" value="KAH3741916.1"/>
    <property type="molecule type" value="Genomic_DNA"/>
</dbReference>
<evidence type="ECO:0000256" key="1">
    <source>
        <dbReference type="SAM" id="MobiDB-lite"/>
    </source>
</evidence>
<evidence type="ECO:0000313" key="2">
    <source>
        <dbReference type="EMBL" id="KAH3741916.1"/>
    </source>
</evidence>
<organism evidence="2 3">
    <name type="scientific">Dreissena polymorpha</name>
    <name type="common">Zebra mussel</name>
    <name type="synonym">Mytilus polymorpha</name>
    <dbReference type="NCBI Taxonomy" id="45954"/>
    <lineage>
        <taxon>Eukaryota</taxon>
        <taxon>Metazoa</taxon>
        <taxon>Spiralia</taxon>
        <taxon>Lophotrochozoa</taxon>
        <taxon>Mollusca</taxon>
        <taxon>Bivalvia</taxon>
        <taxon>Autobranchia</taxon>
        <taxon>Heteroconchia</taxon>
        <taxon>Euheterodonta</taxon>
        <taxon>Imparidentia</taxon>
        <taxon>Neoheterodontei</taxon>
        <taxon>Myida</taxon>
        <taxon>Dreissenoidea</taxon>
        <taxon>Dreissenidae</taxon>
        <taxon>Dreissena</taxon>
    </lineage>
</organism>
<gene>
    <name evidence="2" type="ORF">DPMN_048646</name>
</gene>
<feature type="compositionally biased region" description="Polar residues" evidence="1">
    <location>
        <begin position="44"/>
        <end position="56"/>
    </location>
</feature>